<evidence type="ECO:0000313" key="5">
    <source>
        <dbReference type="Proteomes" id="UP000027265"/>
    </source>
</evidence>
<sequence>MSELTPPTASSAGPILLGAVLQSFCQGVVMLQTVKYWEMYPEDTIRMKLFVTFIAFLSLFQTILEIYKLWLTALIQQPWSQNPLKWTDVLINGMVVFLCQLYLIRKCWKATNRRYFISIPLTSISATIFVADVFLAVQVGKVMGANDPLRNNSKLVPSSVFAFSYWIFGSLVLNSVVTVIMVTFLWRSKTGVSYLDKVLRHIISITWESAALPFVSMLVAACIYHARSRVSENYHLVLLFVLMTGKLYNIGLMRTLNARQDLRSRMHSTDLGRTTLSAWQWDQERTSGLSSMKEIPPTLVTIDPHSFISPQDAASDDLSMSTRDGPDSILSQTVQATDLRPVKSMDIASSNR</sequence>
<dbReference type="STRING" id="933084.A0A067QP09"/>
<dbReference type="InParanoid" id="A0A067QP09"/>
<dbReference type="AlphaFoldDB" id="A0A067QP09"/>
<keyword evidence="5" id="KW-1185">Reference proteome</keyword>
<dbReference type="PANTHER" id="PTHR40465:SF1">
    <property type="entry name" value="DUF6534 DOMAIN-CONTAINING PROTEIN"/>
    <property type="match status" value="1"/>
</dbReference>
<dbReference type="PANTHER" id="PTHR40465">
    <property type="entry name" value="CHROMOSOME 1, WHOLE GENOME SHOTGUN SEQUENCE"/>
    <property type="match status" value="1"/>
</dbReference>
<gene>
    <name evidence="4" type="ORF">JAAARDRAFT_201722</name>
</gene>
<reference evidence="5" key="1">
    <citation type="journal article" date="2014" name="Proc. Natl. Acad. Sci. U.S.A.">
        <title>Extensive sampling of basidiomycete genomes demonstrates inadequacy of the white-rot/brown-rot paradigm for wood decay fungi.</title>
        <authorList>
            <person name="Riley R."/>
            <person name="Salamov A.A."/>
            <person name="Brown D.W."/>
            <person name="Nagy L.G."/>
            <person name="Floudas D."/>
            <person name="Held B.W."/>
            <person name="Levasseur A."/>
            <person name="Lombard V."/>
            <person name="Morin E."/>
            <person name="Otillar R."/>
            <person name="Lindquist E.A."/>
            <person name="Sun H."/>
            <person name="LaButti K.M."/>
            <person name="Schmutz J."/>
            <person name="Jabbour D."/>
            <person name="Luo H."/>
            <person name="Baker S.E."/>
            <person name="Pisabarro A.G."/>
            <person name="Walton J.D."/>
            <person name="Blanchette R.A."/>
            <person name="Henrissat B."/>
            <person name="Martin F."/>
            <person name="Cullen D."/>
            <person name="Hibbett D.S."/>
            <person name="Grigoriev I.V."/>
        </authorList>
    </citation>
    <scope>NUCLEOTIDE SEQUENCE [LARGE SCALE GENOMIC DNA]</scope>
    <source>
        <strain evidence="5">MUCL 33604</strain>
    </source>
</reference>
<dbReference type="InterPro" id="IPR045339">
    <property type="entry name" value="DUF6534"/>
</dbReference>
<dbReference type="HOGENOM" id="CLU_060142_0_0_1"/>
<feature type="transmembrane region" description="Helical" evidence="2">
    <location>
        <begin position="233"/>
        <end position="256"/>
    </location>
</feature>
<protein>
    <recommendedName>
        <fullName evidence="3">DUF6534 domain-containing protein</fullName>
    </recommendedName>
</protein>
<feature type="transmembrane region" description="Helical" evidence="2">
    <location>
        <begin position="12"/>
        <end position="37"/>
    </location>
</feature>
<feature type="region of interest" description="Disordered" evidence="1">
    <location>
        <begin position="313"/>
        <end position="335"/>
    </location>
</feature>
<evidence type="ECO:0000313" key="4">
    <source>
        <dbReference type="EMBL" id="KDQ64376.1"/>
    </source>
</evidence>
<feature type="transmembrane region" description="Helical" evidence="2">
    <location>
        <begin position="207"/>
        <end position="227"/>
    </location>
</feature>
<keyword evidence="2" id="KW-0472">Membrane</keyword>
<keyword evidence="2" id="KW-1133">Transmembrane helix</keyword>
<organism evidence="4 5">
    <name type="scientific">Jaapia argillacea MUCL 33604</name>
    <dbReference type="NCBI Taxonomy" id="933084"/>
    <lineage>
        <taxon>Eukaryota</taxon>
        <taxon>Fungi</taxon>
        <taxon>Dikarya</taxon>
        <taxon>Basidiomycota</taxon>
        <taxon>Agaricomycotina</taxon>
        <taxon>Agaricomycetes</taxon>
        <taxon>Agaricomycetidae</taxon>
        <taxon>Jaapiales</taxon>
        <taxon>Jaapiaceae</taxon>
        <taxon>Jaapia</taxon>
    </lineage>
</organism>
<feature type="transmembrane region" description="Helical" evidence="2">
    <location>
        <begin position="83"/>
        <end position="103"/>
    </location>
</feature>
<proteinExistence type="predicted"/>
<feature type="domain" description="DUF6534" evidence="3">
    <location>
        <begin position="170"/>
        <end position="260"/>
    </location>
</feature>
<keyword evidence="2" id="KW-0812">Transmembrane</keyword>
<feature type="transmembrane region" description="Helical" evidence="2">
    <location>
        <begin position="160"/>
        <end position="186"/>
    </location>
</feature>
<dbReference type="Pfam" id="PF20152">
    <property type="entry name" value="DUF6534"/>
    <property type="match status" value="1"/>
</dbReference>
<feature type="transmembrane region" description="Helical" evidence="2">
    <location>
        <begin position="115"/>
        <end position="140"/>
    </location>
</feature>
<dbReference type="EMBL" id="KL197709">
    <property type="protein sequence ID" value="KDQ64376.1"/>
    <property type="molecule type" value="Genomic_DNA"/>
</dbReference>
<name>A0A067QP09_9AGAM</name>
<dbReference type="Proteomes" id="UP000027265">
    <property type="component" value="Unassembled WGS sequence"/>
</dbReference>
<accession>A0A067QP09</accession>
<feature type="transmembrane region" description="Helical" evidence="2">
    <location>
        <begin position="49"/>
        <end position="71"/>
    </location>
</feature>
<dbReference type="OrthoDB" id="3251949at2759"/>
<evidence type="ECO:0000256" key="1">
    <source>
        <dbReference type="SAM" id="MobiDB-lite"/>
    </source>
</evidence>
<evidence type="ECO:0000259" key="3">
    <source>
        <dbReference type="Pfam" id="PF20152"/>
    </source>
</evidence>
<evidence type="ECO:0000256" key="2">
    <source>
        <dbReference type="SAM" id="Phobius"/>
    </source>
</evidence>